<feature type="compositionally biased region" description="Low complexity" evidence="1">
    <location>
        <begin position="128"/>
        <end position="137"/>
    </location>
</feature>
<feature type="compositionally biased region" description="Basic and acidic residues" evidence="1">
    <location>
        <begin position="49"/>
        <end position="76"/>
    </location>
</feature>
<reference evidence="3" key="1">
    <citation type="submission" date="2016-12" db="EMBL/GenBank/DDBJ databases">
        <authorList>
            <person name="Rodrigo-Torres L."/>
            <person name="Arahal R.D."/>
            <person name="Lucena T."/>
        </authorList>
    </citation>
    <scope>NUCLEOTIDE SEQUENCE [LARGE SCALE GENOMIC DNA]</scope>
</reference>
<feature type="compositionally biased region" description="Polar residues" evidence="1">
    <location>
        <begin position="91"/>
        <end position="103"/>
    </location>
</feature>
<protein>
    <submittedName>
        <fullName evidence="2">Uncharacterized protein</fullName>
    </submittedName>
</protein>
<sequence>MSVYDQNQKRPNSLLIQQINQHHAMPAGCRGGFSSGSVAGPANAPEVPEPEKLSTTEKLQKQTRERLKELDQEPDNRPCVPNSFNRAAINNPESTQEPATETSAPHEENNESVGNAATISPDEESTNDENAAAATTADPDKEDEDVPVCPICKKNHEFIEKGKEGTNKGNGQTLRENIIGPVENHRWYTGAFSLEAHHLIPTESLKDDDWEEYCRMFRYNINHKNNGVMLPYDMNLACQLHVPIHRSNHKAGRAEGVRYVEKIISILDEEKEKIKLGDYCAEPKELVEALDDFSEFILKKINAFEWTITRDGKDYADGQIGCAGVTKSITNKPNKPCPHDRKHGLAKQGTTNPLPKSGPLKIGH</sequence>
<proteinExistence type="predicted"/>
<feature type="region of interest" description="Disordered" evidence="1">
    <location>
        <begin position="26"/>
        <end position="146"/>
    </location>
</feature>
<dbReference type="EMBL" id="FRFG01000050">
    <property type="protein sequence ID" value="SHO57956.1"/>
    <property type="molecule type" value="Genomic_DNA"/>
</dbReference>
<dbReference type="Proteomes" id="UP000184600">
    <property type="component" value="Unassembled WGS sequence"/>
</dbReference>
<feature type="region of interest" description="Disordered" evidence="1">
    <location>
        <begin position="331"/>
        <end position="364"/>
    </location>
</feature>
<gene>
    <name evidence="2" type="ORF">VQ7734_03726</name>
</gene>
<dbReference type="RefSeq" id="WP_083601717.1">
    <property type="nucleotide sequence ID" value="NZ_AP024898.1"/>
</dbReference>
<dbReference type="AlphaFoldDB" id="A0A1M7YZT1"/>
<name>A0A1M7YZT1_9VIBR</name>
<accession>A0A1M7YZT1</accession>
<evidence type="ECO:0000313" key="2">
    <source>
        <dbReference type="EMBL" id="SHO57956.1"/>
    </source>
</evidence>
<dbReference type="OrthoDB" id="5885646at2"/>
<dbReference type="Pfam" id="PF14412">
    <property type="entry name" value="AHH"/>
    <property type="match status" value="1"/>
</dbReference>
<keyword evidence="3" id="KW-1185">Reference proteome</keyword>
<evidence type="ECO:0000313" key="3">
    <source>
        <dbReference type="Proteomes" id="UP000184600"/>
    </source>
</evidence>
<organism evidence="2 3">
    <name type="scientific">Vibrio quintilis</name>
    <dbReference type="NCBI Taxonomy" id="1117707"/>
    <lineage>
        <taxon>Bacteria</taxon>
        <taxon>Pseudomonadati</taxon>
        <taxon>Pseudomonadota</taxon>
        <taxon>Gammaproteobacteria</taxon>
        <taxon>Vibrionales</taxon>
        <taxon>Vibrionaceae</taxon>
        <taxon>Vibrio</taxon>
    </lineage>
</organism>
<evidence type="ECO:0000256" key="1">
    <source>
        <dbReference type="SAM" id="MobiDB-lite"/>
    </source>
</evidence>
<dbReference type="InterPro" id="IPR032871">
    <property type="entry name" value="AHH_dom_containing"/>
</dbReference>